<dbReference type="PANTHER" id="PTHR47506">
    <property type="entry name" value="TRANSCRIPTIONAL REGULATORY PROTEIN"/>
    <property type="match status" value="1"/>
</dbReference>
<dbReference type="PROSITE" id="PS50977">
    <property type="entry name" value="HTH_TETR_2"/>
    <property type="match status" value="1"/>
</dbReference>
<keyword evidence="7" id="KW-1185">Reference proteome</keyword>
<dbReference type="Gene3D" id="1.10.357.10">
    <property type="entry name" value="Tetracycline Repressor, domain 2"/>
    <property type="match status" value="1"/>
</dbReference>
<name>A0A929BF59_9PSEU</name>
<feature type="DNA-binding region" description="H-T-H motif" evidence="4">
    <location>
        <begin position="13"/>
        <end position="32"/>
    </location>
</feature>
<dbReference type="GO" id="GO:0003677">
    <property type="term" value="F:DNA binding"/>
    <property type="evidence" value="ECO:0007669"/>
    <property type="project" value="UniProtKB-UniRule"/>
</dbReference>
<dbReference type="Pfam" id="PF16925">
    <property type="entry name" value="TetR_C_13"/>
    <property type="match status" value="1"/>
</dbReference>
<keyword evidence="2 4" id="KW-0238">DNA-binding</keyword>
<comment type="caution">
    <text evidence="6">The sequence shown here is derived from an EMBL/GenBank/DDBJ whole genome shotgun (WGS) entry which is preliminary data.</text>
</comment>
<evidence type="ECO:0000256" key="1">
    <source>
        <dbReference type="ARBA" id="ARBA00023015"/>
    </source>
</evidence>
<keyword evidence="3" id="KW-0804">Transcription</keyword>
<dbReference type="Proteomes" id="UP000598360">
    <property type="component" value="Unassembled WGS sequence"/>
</dbReference>
<dbReference type="EMBL" id="JADEYC010000039">
    <property type="protein sequence ID" value="MBE9376332.1"/>
    <property type="molecule type" value="Genomic_DNA"/>
</dbReference>
<feature type="domain" description="HTH tetR-type" evidence="5">
    <location>
        <begin position="1"/>
        <end position="50"/>
    </location>
</feature>
<accession>A0A929BF59</accession>
<gene>
    <name evidence="6" type="ORF">IQ251_17925</name>
</gene>
<dbReference type="SUPFAM" id="SSF46689">
    <property type="entry name" value="Homeodomain-like"/>
    <property type="match status" value="1"/>
</dbReference>
<dbReference type="InterPro" id="IPR009057">
    <property type="entry name" value="Homeodomain-like_sf"/>
</dbReference>
<dbReference type="InterPro" id="IPR011075">
    <property type="entry name" value="TetR_C"/>
</dbReference>
<evidence type="ECO:0000313" key="6">
    <source>
        <dbReference type="EMBL" id="MBE9376332.1"/>
    </source>
</evidence>
<dbReference type="SUPFAM" id="SSF48498">
    <property type="entry name" value="Tetracyclin repressor-like, C-terminal domain"/>
    <property type="match status" value="1"/>
</dbReference>
<evidence type="ECO:0000256" key="2">
    <source>
        <dbReference type="ARBA" id="ARBA00023125"/>
    </source>
</evidence>
<dbReference type="InterPro" id="IPR036271">
    <property type="entry name" value="Tet_transcr_reg_TetR-rel_C_sf"/>
</dbReference>
<organism evidence="6 7">
    <name type="scientific">Saccharopolyspora montiporae</name>
    <dbReference type="NCBI Taxonomy" id="2781240"/>
    <lineage>
        <taxon>Bacteria</taxon>
        <taxon>Bacillati</taxon>
        <taxon>Actinomycetota</taxon>
        <taxon>Actinomycetes</taxon>
        <taxon>Pseudonocardiales</taxon>
        <taxon>Pseudonocardiaceae</taxon>
        <taxon>Saccharopolyspora</taxon>
    </lineage>
</organism>
<proteinExistence type="predicted"/>
<evidence type="ECO:0000256" key="3">
    <source>
        <dbReference type="ARBA" id="ARBA00023163"/>
    </source>
</evidence>
<keyword evidence="1" id="KW-0805">Transcription regulation</keyword>
<evidence type="ECO:0000313" key="7">
    <source>
        <dbReference type="Proteomes" id="UP000598360"/>
    </source>
</evidence>
<reference evidence="6" key="1">
    <citation type="submission" date="2020-10" db="EMBL/GenBank/DDBJ databases">
        <title>Diversity and distribution of actinomycetes associated with coral in the coast of Hainan.</title>
        <authorList>
            <person name="Li F."/>
        </authorList>
    </citation>
    <scope>NUCLEOTIDE SEQUENCE</scope>
    <source>
        <strain evidence="6">HNM0983</strain>
    </source>
</reference>
<dbReference type="PANTHER" id="PTHR47506:SF6">
    <property type="entry name" value="HTH-TYPE TRANSCRIPTIONAL REPRESSOR NEMR"/>
    <property type="match status" value="1"/>
</dbReference>
<dbReference type="Pfam" id="PF00440">
    <property type="entry name" value="TetR_N"/>
    <property type="match status" value="1"/>
</dbReference>
<sequence length="180" mass="20140">MKLIYANGFHGMTVDALLAASGVPKGSFYHHFGSKEAFAQAVLGRYMQFQIDLLDRWIAQEELSTADRITGYFHDMAQAFVGSDYQRACLAGKLSTEVAATSELFRDQLDHDLRQWKNRLVNLLEHGRQRGDVRTDRDPGDLADGLLALIQGAFVIALSTRDERSLKAVMDTIHESIAPR</sequence>
<evidence type="ECO:0000256" key="4">
    <source>
        <dbReference type="PROSITE-ProRule" id="PRU00335"/>
    </source>
</evidence>
<evidence type="ECO:0000259" key="5">
    <source>
        <dbReference type="PROSITE" id="PS50977"/>
    </source>
</evidence>
<protein>
    <submittedName>
        <fullName evidence="6">TetR/AcrR family transcriptional regulator</fullName>
    </submittedName>
</protein>
<dbReference type="AlphaFoldDB" id="A0A929BF59"/>
<dbReference type="InterPro" id="IPR001647">
    <property type="entry name" value="HTH_TetR"/>
</dbReference>